<name>A0ABQ2M6R5_9MICC</name>
<organism evidence="1 2">
    <name type="scientific">Citricoccus zhacaiensis</name>
    <dbReference type="NCBI Taxonomy" id="489142"/>
    <lineage>
        <taxon>Bacteria</taxon>
        <taxon>Bacillati</taxon>
        <taxon>Actinomycetota</taxon>
        <taxon>Actinomycetes</taxon>
        <taxon>Micrococcales</taxon>
        <taxon>Micrococcaceae</taxon>
        <taxon>Citricoccus</taxon>
    </lineage>
</organism>
<evidence type="ECO:0000313" key="2">
    <source>
        <dbReference type="Proteomes" id="UP000642509"/>
    </source>
</evidence>
<dbReference type="Proteomes" id="UP000642509">
    <property type="component" value="Unassembled WGS sequence"/>
</dbReference>
<dbReference type="Pfam" id="PF13279">
    <property type="entry name" value="4HBT_2"/>
    <property type="match status" value="1"/>
</dbReference>
<comment type="caution">
    <text evidence="1">The sequence shown here is derived from an EMBL/GenBank/DDBJ whole genome shotgun (WGS) entry which is preliminary data.</text>
</comment>
<dbReference type="Gene3D" id="3.10.129.10">
    <property type="entry name" value="Hotdog Thioesterase"/>
    <property type="match status" value="1"/>
</dbReference>
<dbReference type="PANTHER" id="PTHR12475">
    <property type="match status" value="1"/>
</dbReference>
<accession>A0ABQ2M6R5</accession>
<dbReference type="EMBL" id="BMLQ01000007">
    <property type="protein sequence ID" value="GGO47492.1"/>
    <property type="molecule type" value="Genomic_DNA"/>
</dbReference>
<gene>
    <name evidence="1" type="ORF">GCM10010977_24850</name>
</gene>
<proteinExistence type="predicted"/>
<dbReference type="InterPro" id="IPR029069">
    <property type="entry name" value="HotDog_dom_sf"/>
</dbReference>
<dbReference type="PANTHER" id="PTHR12475:SF4">
    <property type="entry name" value="PROTEIN THEM6"/>
    <property type="match status" value="1"/>
</dbReference>
<sequence>MVHMHLIFRTLLLLITSRRRSKLSIWGSSSLPLRALPTDVDIAVHVNNGMYFSLMDLGRLDLMVRAGVWDLMRRKKWSPVVQAEQIAFRKSVNLWQRYTLETRIIGLDDKSIWFEQRFVVDGEVYVRAHVATRLLGVDGPVSNEEILTAVAEELGQPKPPELELPEWLHEWRTNVALPGSRKPAPHLW</sequence>
<dbReference type="CDD" id="cd00586">
    <property type="entry name" value="4HBT"/>
    <property type="match status" value="1"/>
</dbReference>
<keyword evidence="2" id="KW-1185">Reference proteome</keyword>
<evidence type="ECO:0000313" key="1">
    <source>
        <dbReference type="EMBL" id="GGO47492.1"/>
    </source>
</evidence>
<reference evidence="2" key="1">
    <citation type="journal article" date="2019" name="Int. J. Syst. Evol. Microbiol.">
        <title>The Global Catalogue of Microorganisms (GCM) 10K type strain sequencing project: providing services to taxonomists for standard genome sequencing and annotation.</title>
        <authorList>
            <consortium name="The Broad Institute Genomics Platform"/>
            <consortium name="The Broad Institute Genome Sequencing Center for Infectious Disease"/>
            <person name="Wu L."/>
            <person name="Ma J."/>
        </authorList>
    </citation>
    <scope>NUCLEOTIDE SEQUENCE [LARGE SCALE GENOMIC DNA]</scope>
    <source>
        <strain evidence="2">CGMCC 1.7064</strain>
    </source>
</reference>
<protein>
    <submittedName>
        <fullName evidence="1">Thioesterase</fullName>
    </submittedName>
</protein>
<dbReference type="InterPro" id="IPR051490">
    <property type="entry name" value="THEM6_lcsJ_thioesterase"/>
</dbReference>
<dbReference type="SUPFAM" id="SSF54637">
    <property type="entry name" value="Thioesterase/thiol ester dehydrase-isomerase"/>
    <property type="match status" value="1"/>
</dbReference>